<dbReference type="RefSeq" id="WP_217147843.1">
    <property type="nucleotide sequence ID" value="NZ_JAFMOY010000102.1"/>
</dbReference>
<proteinExistence type="predicted"/>
<dbReference type="PROSITE" id="PS51257">
    <property type="entry name" value="PROKAR_LIPOPROTEIN"/>
    <property type="match status" value="1"/>
</dbReference>
<keyword evidence="1" id="KW-0472">Membrane</keyword>
<dbReference type="EMBL" id="JAFMOY010000102">
    <property type="protein sequence ID" value="MBU9843857.1"/>
    <property type="molecule type" value="Genomic_DNA"/>
</dbReference>
<reference evidence="2 3" key="1">
    <citation type="submission" date="2021-03" db="EMBL/GenBank/DDBJ databases">
        <title>Five novel Rahnella species.</title>
        <authorList>
            <person name="Brady C."/>
            <person name="Asselin J."/>
            <person name="Beer S."/>
            <person name="Bruberg M.B."/>
            <person name="Crampton B."/>
            <person name="Venter S."/>
            <person name="Arnold D."/>
            <person name="Denman S."/>
        </authorList>
    </citation>
    <scope>NUCLEOTIDE SEQUENCE [LARGE SCALE GENOMIC DNA]</scope>
    <source>
        <strain evidence="2 3">FRB 231</strain>
    </source>
</reference>
<name>A0ABS6LB66_9GAMM</name>
<evidence type="ECO:0000256" key="1">
    <source>
        <dbReference type="SAM" id="Phobius"/>
    </source>
</evidence>
<dbReference type="Proteomes" id="UP000739284">
    <property type="component" value="Unassembled WGS sequence"/>
</dbReference>
<keyword evidence="3" id="KW-1185">Reference proteome</keyword>
<gene>
    <name evidence="2" type="ORF">J1784_02285</name>
</gene>
<keyword evidence="1" id="KW-0812">Transmembrane</keyword>
<evidence type="ECO:0000313" key="3">
    <source>
        <dbReference type="Proteomes" id="UP000739284"/>
    </source>
</evidence>
<keyword evidence="1" id="KW-1133">Transmembrane helix</keyword>
<accession>A0ABS6LB66</accession>
<feature type="transmembrane region" description="Helical" evidence="1">
    <location>
        <begin position="12"/>
        <end position="28"/>
    </location>
</feature>
<organism evidence="2 3">
    <name type="scientific">Rahnella ecdela</name>
    <dbReference type="NCBI Taxonomy" id="2816250"/>
    <lineage>
        <taxon>Bacteria</taxon>
        <taxon>Pseudomonadati</taxon>
        <taxon>Pseudomonadota</taxon>
        <taxon>Gammaproteobacteria</taxon>
        <taxon>Enterobacterales</taxon>
        <taxon>Yersiniaceae</taxon>
        <taxon>Rahnella</taxon>
    </lineage>
</organism>
<protein>
    <recommendedName>
        <fullName evidence="4">Lipoprotein</fullName>
    </recommendedName>
</protein>
<evidence type="ECO:0000313" key="2">
    <source>
        <dbReference type="EMBL" id="MBU9843857.1"/>
    </source>
</evidence>
<comment type="caution">
    <text evidence="2">The sequence shown here is derived from an EMBL/GenBank/DDBJ whole genome shotgun (WGS) entry which is preliminary data.</text>
</comment>
<sequence length="154" mass="18039">MIKIIVKLIKWSILVLALLFSGCVYVFIKTADTFDGREYSRSDYVHYYFITPDLFMEPPNIPGRITYYSEGDDNYGYFQRSITWSDVADVPAAEKIIEQFFISKGYTKRKDGLVWRFDWSNYIPDPKTCDNEQYSTVWGYHEISIELITGTRGC</sequence>
<evidence type="ECO:0008006" key="4">
    <source>
        <dbReference type="Google" id="ProtNLM"/>
    </source>
</evidence>